<dbReference type="Proteomes" id="UP000179769">
    <property type="component" value="Unassembled WGS sequence"/>
</dbReference>
<evidence type="ECO:0000313" key="4">
    <source>
        <dbReference type="Proteomes" id="UP000179769"/>
    </source>
</evidence>
<feature type="transmembrane region" description="Helical" evidence="2">
    <location>
        <begin position="196"/>
        <end position="219"/>
    </location>
</feature>
<feature type="transmembrane region" description="Helical" evidence="2">
    <location>
        <begin position="373"/>
        <end position="391"/>
    </location>
</feature>
<gene>
    <name evidence="3" type="ORF">BBK14_06655</name>
</gene>
<feature type="transmembrane region" description="Helical" evidence="2">
    <location>
        <begin position="343"/>
        <end position="361"/>
    </location>
</feature>
<evidence type="ECO:0000313" key="3">
    <source>
        <dbReference type="EMBL" id="OHV22454.1"/>
    </source>
</evidence>
<feature type="transmembrane region" description="Helical" evidence="2">
    <location>
        <begin position="273"/>
        <end position="300"/>
    </location>
</feature>
<dbReference type="OrthoDB" id="3218351at2"/>
<feature type="compositionally biased region" description="Low complexity" evidence="1">
    <location>
        <begin position="18"/>
        <end position="32"/>
    </location>
</feature>
<feature type="transmembrane region" description="Helical" evidence="2">
    <location>
        <begin position="44"/>
        <end position="66"/>
    </location>
</feature>
<name>A0A1S1PRB2_9ACTN</name>
<feature type="region of interest" description="Disordered" evidence="1">
    <location>
        <begin position="1"/>
        <end position="36"/>
    </location>
</feature>
<feature type="transmembrane region" description="Helical" evidence="2">
    <location>
        <begin position="169"/>
        <end position="189"/>
    </location>
</feature>
<evidence type="ECO:0008006" key="5">
    <source>
        <dbReference type="Google" id="ProtNLM"/>
    </source>
</evidence>
<keyword evidence="2" id="KW-1133">Transmembrane helix</keyword>
<feature type="transmembrane region" description="Helical" evidence="2">
    <location>
        <begin position="411"/>
        <end position="432"/>
    </location>
</feature>
<dbReference type="RefSeq" id="WP_071066097.1">
    <property type="nucleotide sequence ID" value="NZ_MAXA01000246.1"/>
</dbReference>
<feature type="region of interest" description="Disordered" evidence="1">
    <location>
        <begin position="132"/>
        <end position="160"/>
    </location>
</feature>
<proteinExistence type="predicted"/>
<accession>A0A1S1PRB2</accession>
<sequence>MRNSGAFTGAVRGREPAADAAGTADAEQTAGGPPRAWRRLGRPVVSAVTTSAVGLVVIELVVLVVWGTDTSSSAGPDTAARVGADLWLLAHGATIHLPGGTVDFLPVGLALLPLLAATTAAHRLATGNLERLPPARGLRPAGLRPSSLRPGRSARAGTPPPWRALGRDVALVAVTQTVFVLLVALVVSAPAARPDLLTVVVGALSFSVTGASVGALSGYGALRSVWRALPGMVRVPVTAAFTSFTALLGASAFGVALVLAATLPEIAAADRGLGTGVVGGVGLAAVQLAVLPNLVIWALAYTLGPGFGTGGGFVRPDAVHPAMLPDLPVFAALPPGPLPRPGWLVLALVPVVAGIMLAVSVRRCAGQISHRRRLAAVLAAAGLSGVLMMFTAHLSAGRLGDASGRFGPTGWSVGLAAAGELAVVGVVVCCLAEMVARRAGQPFEVGSVRSASLKRRLHSSSAWGDRASRRHS</sequence>
<dbReference type="AlphaFoldDB" id="A0A1S1PRB2"/>
<protein>
    <recommendedName>
        <fullName evidence="5">Integral membrane protein</fullName>
    </recommendedName>
</protein>
<comment type="caution">
    <text evidence="3">The sequence shown here is derived from an EMBL/GenBank/DDBJ whole genome shotgun (WGS) entry which is preliminary data.</text>
</comment>
<keyword evidence="2" id="KW-0472">Membrane</keyword>
<evidence type="ECO:0000256" key="1">
    <source>
        <dbReference type="SAM" id="MobiDB-lite"/>
    </source>
</evidence>
<evidence type="ECO:0000256" key="2">
    <source>
        <dbReference type="SAM" id="Phobius"/>
    </source>
</evidence>
<feature type="transmembrane region" description="Helical" evidence="2">
    <location>
        <begin position="239"/>
        <end position="261"/>
    </location>
</feature>
<dbReference type="InterPro" id="IPR045931">
    <property type="entry name" value="DUF6350"/>
</dbReference>
<dbReference type="Pfam" id="PF19877">
    <property type="entry name" value="DUF6350"/>
    <property type="match status" value="1"/>
</dbReference>
<keyword evidence="4" id="KW-1185">Reference proteome</keyword>
<organism evidence="3 4">
    <name type="scientific">Parafrankia soli</name>
    <dbReference type="NCBI Taxonomy" id="2599596"/>
    <lineage>
        <taxon>Bacteria</taxon>
        <taxon>Bacillati</taxon>
        <taxon>Actinomycetota</taxon>
        <taxon>Actinomycetes</taxon>
        <taxon>Frankiales</taxon>
        <taxon>Frankiaceae</taxon>
        <taxon>Parafrankia</taxon>
    </lineage>
</organism>
<dbReference type="EMBL" id="MAXA01000246">
    <property type="protein sequence ID" value="OHV22454.1"/>
    <property type="molecule type" value="Genomic_DNA"/>
</dbReference>
<reference evidence="4" key="1">
    <citation type="submission" date="2016-07" db="EMBL/GenBank/DDBJ databases">
        <title>Frankia sp. NRRL B-16219 Genome sequencing.</title>
        <authorList>
            <person name="Ghodhbane-Gtari F."/>
            <person name="Swanson E."/>
            <person name="Gueddou A."/>
            <person name="Louati M."/>
            <person name="Nouioui I."/>
            <person name="Hezbri K."/>
            <person name="Abebe-Akele F."/>
            <person name="Simpson S."/>
            <person name="Morris K."/>
            <person name="Thomas K."/>
            <person name="Gtari M."/>
            <person name="Tisa L.S."/>
        </authorList>
    </citation>
    <scope>NUCLEOTIDE SEQUENCE [LARGE SCALE GENOMIC DNA]</scope>
    <source>
        <strain evidence="4">NRRL B-16219</strain>
    </source>
</reference>
<keyword evidence="2" id="KW-0812">Transmembrane</keyword>